<dbReference type="AlphaFoldDB" id="A0A180H472"/>
<name>A0A180H472_PUCT1</name>
<protein>
    <submittedName>
        <fullName evidence="1 2">Uncharacterized protein</fullName>
    </submittedName>
</protein>
<dbReference type="VEuPathDB" id="FungiDB:PTTG_25305"/>
<accession>A0A180H472</accession>
<dbReference type="Proteomes" id="UP000005240">
    <property type="component" value="Unassembled WGS sequence"/>
</dbReference>
<sequence>MSPAGASVDARAAAYAPLPWLAAATQLALSRICTIAARAANLVRVSPTFACSSCPSFAAIAIPTRQWPHIDPTALNLLLHPHPLTFCLPTPLKPSKSHPSCKMITQVLLLLVQQSTKAIEVKKQL</sequence>
<dbReference type="EMBL" id="ADAS02000002">
    <property type="protein sequence ID" value="OAV99816.1"/>
    <property type="molecule type" value="Genomic_DNA"/>
</dbReference>
<keyword evidence="3" id="KW-1185">Reference proteome</keyword>
<reference evidence="1" key="1">
    <citation type="submission" date="2009-11" db="EMBL/GenBank/DDBJ databases">
        <authorList>
            <consortium name="The Broad Institute Genome Sequencing Platform"/>
            <person name="Ward D."/>
            <person name="Feldgarden M."/>
            <person name="Earl A."/>
            <person name="Young S.K."/>
            <person name="Zeng Q."/>
            <person name="Koehrsen M."/>
            <person name="Alvarado L."/>
            <person name="Berlin A."/>
            <person name="Bochicchio J."/>
            <person name="Borenstein D."/>
            <person name="Chapman S.B."/>
            <person name="Chen Z."/>
            <person name="Engels R."/>
            <person name="Freedman E."/>
            <person name="Gellesch M."/>
            <person name="Goldberg J."/>
            <person name="Griggs A."/>
            <person name="Gujja S."/>
            <person name="Heilman E."/>
            <person name="Heiman D."/>
            <person name="Hepburn T."/>
            <person name="Howarth C."/>
            <person name="Jen D."/>
            <person name="Larson L."/>
            <person name="Lewis B."/>
            <person name="Mehta T."/>
            <person name="Park D."/>
            <person name="Pearson M."/>
            <person name="Roberts A."/>
            <person name="Saif S."/>
            <person name="Shea T."/>
            <person name="Shenoy N."/>
            <person name="Sisk P."/>
            <person name="Stolte C."/>
            <person name="Sykes S."/>
            <person name="Thomson T."/>
            <person name="Walk T."/>
            <person name="White J."/>
            <person name="Yandava C."/>
            <person name="Izard J."/>
            <person name="Baranova O.V."/>
            <person name="Blanton J.M."/>
            <person name="Tanner A.C."/>
            <person name="Dewhirst F.E."/>
            <person name="Haas B."/>
            <person name="Nusbaum C."/>
            <person name="Birren B."/>
        </authorList>
    </citation>
    <scope>NUCLEOTIDE SEQUENCE [LARGE SCALE GENOMIC DNA]</scope>
    <source>
        <strain evidence="1">1-1 BBBD Race 1</strain>
    </source>
</reference>
<reference evidence="2" key="4">
    <citation type="submission" date="2025-05" db="UniProtKB">
        <authorList>
            <consortium name="EnsemblFungi"/>
        </authorList>
    </citation>
    <scope>IDENTIFICATION</scope>
    <source>
        <strain evidence="2">isolate 1-1 / race 1 (BBBD)</strain>
    </source>
</reference>
<dbReference type="EnsemblFungi" id="PTTG_25305-t43_1">
    <property type="protein sequence ID" value="PTTG_25305-t43_1-p1"/>
    <property type="gene ID" value="PTTG_25305"/>
</dbReference>
<gene>
    <name evidence="1" type="ORF">PTTG_25305</name>
</gene>
<reference evidence="2 3" key="3">
    <citation type="journal article" date="2017" name="G3 (Bethesda)">
        <title>Comparative analysis highlights variable genome content of wheat rusts and divergence of the mating loci.</title>
        <authorList>
            <person name="Cuomo C.A."/>
            <person name="Bakkeren G."/>
            <person name="Khalil H.B."/>
            <person name="Panwar V."/>
            <person name="Joly D."/>
            <person name="Linning R."/>
            <person name="Sakthikumar S."/>
            <person name="Song X."/>
            <person name="Adiconis X."/>
            <person name="Fan L."/>
            <person name="Goldberg J.M."/>
            <person name="Levin J.Z."/>
            <person name="Young S."/>
            <person name="Zeng Q."/>
            <person name="Anikster Y."/>
            <person name="Bruce M."/>
            <person name="Wang M."/>
            <person name="Yin C."/>
            <person name="McCallum B."/>
            <person name="Szabo L.J."/>
            <person name="Hulbert S."/>
            <person name="Chen X."/>
            <person name="Fellers J.P."/>
        </authorList>
    </citation>
    <scope>NUCLEOTIDE SEQUENCE</scope>
    <source>
        <strain evidence="3">Isolate 1-1 / race 1 (BBBD)</strain>
        <strain evidence="2">isolate 1-1 / race 1 (BBBD)</strain>
    </source>
</reference>
<evidence type="ECO:0000313" key="3">
    <source>
        <dbReference type="Proteomes" id="UP000005240"/>
    </source>
</evidence>
<reference evidence="1" key="2">
    <citation type="submission" date="2016-05" db="EMBL/GenBank/DDBJ databases">
        <title>Comparative analysis highlights variable genome content of wheat rusts and divergence of the mating loci.</title>
        <authorList>
            <person name="Cuomo C.A."/>
            <person name="Bakkeren G."/>
            <person name="Szabo L."/>
            <person name="Khalil H."/>
            <person name="Joly D."/>
            <person name="Goldberg J."/>
            <person name="Young S."/>
            <person name="Zeng Q."/>
            <person name="Fellers J."/>
        </authorList>
    </citation>
    <scope>NUCLEOTIDE SEQUENCE [LARGE SCALE GENOMIC DNA]</scope>
    <source>
        <strain evidence="1">1-1 BBBD Race 1</strain>
    </source>
</reference>
<organism evidence="1">
    <name type="scientific">Puccinia triticina (isolate 1-1 / race 1 (BBBD))</name>
    <name type="common">Brown leaf rust fungus</name>
    <dbReference type="NCBI Taxonomy" id="630390"/>
    <lineage>
        <taxon>Eukaryota</taxon>
        <taxon>Fungi</taxon>
        <taxon>Dikarya</taxon>
        <taxon>Basidiomycota</taxon>
        <taxon>Pucciniomycotina</taxon>
        <taxon>Pucciniomycetes</taxon>
        <taxon>Pucciniales</taxon>
        <taxon>Pucciniaceae</taxon>
        <taxon>Puccinia</taxon>
    </lineage>
</organism>
<evidence type="ECO:0000313" key="2">
    <source>
        <dbReference type="EnsemblFungi" id="PTTG_25305-t43_1-p1"/>
    </source>
</evidence>
<proteinExistence type="predicted"/>
<evidence type="ECO:0000313" key="1">
    <source>
        <dbReference type="EMBL" id="OAV99816.1"/>
    </source>
</evidence>